<keyword evidence="1" id="KW-0812">Transmembrane</keyword>
<protein>
    <submittedName>
        <fullName evidence="2">Uncharacterized protein</fullName>
    </submittedName>
</protein>
<dbReference type="OrthoDB" id="1024052at2"/>
<dbReference type="InterPro" id="IPR035177">
    <property type="entry name" value="TssN"/>
</dbReference>
<feature type="transmembrane region" description="Helical" evidence="1">
    <location>
        <begin position="46"/>
        <end position="65"/>
    </location>
</feature>
<evidence type="ECO:0000256" key="1">
    <source>
        <dbReference type="SAM" id="Phobius"/>
    </source>
</evidence>
<comment type="caution">
    <text evidence="2">The sequence shown here is derived from an EMBL/GenBank/DDBJ whole genome shotgun (WGS) entry which is preliminary data.</text>
</comment>
<keyword evidence="3" id="KW-1185">Reference proteome</keyword>
<keyword evidence="1" id="KW-0472">Membrane</keyword>
<dbReference type="EMBL" id="MUGW01000034">
    <property type="protein sequence ID" value="OXA87624.1"/>
    <property type="molecule type" value="Genomic_DNA"/>
</dbReference>
<evidence type="ECO:0000313" key="3">
    <source>
        <dbReference type="Proteomes" id="UP000198345"/>
    </source>
</evidence>
<accession>A0A226H0T6</accession>
<dbReference type="Proteomes" id="UP000198345">
    <property type="component" value="Unassembled WGS sequence"/>
</dbReference>
<name>A0A226H0T6_9FLAO</name>
<sequence length="315" mass="37105">MVKKHLLELLDPTLIVFLAVIAALCVILTIVFSDKVQEFSTKYKKSFYAYILSFVLIYALLAFLAHNKLFEEVTHEFLFYQVVSFLLGILHCWLYRFSFAEFNTKNIFIELLFAFLVILYSSILFTIIYTALNGIYFTYLMCIHFVLFLCPTGINISFNYMMLIPPKQYATWQIPNKEFPYPEIEPEEMQNLALITLLIHKQEDSKNYSSIRTKGPLRMDFGNLFYQTLTNYNARNTQNPIALKHNGENCHWVFFKQPKWYESARYVDAKYTLGMNGITENTVIICVRHKREISQAEKMDIIEEEDFLYTPKAKE</sequence>
<reference evidence="2 3" key="1">
    <citation type="submission" date="2016-11" db="EMBL/GenBank/DDBJ databases">
        <title>Whole genomes of Flavobacteriaceae.</title>
        <authorList>
            <person name="Stine C."/>
            <person name="Li C."/>
            <person name="Tadesse D."/>
        </authorList>
    </citation>
    <scope>NUCLEOTIDE SEQUENCE [LARGE SCALE GENOMIC DNA]</scope>
    <source>
        <strain evidence="2 3">DSM 18292</strain>
    </source>
</reference>
<feature type="transmembrane region" description="Helical" evidence="1">
    <location>
        <begin position="107"/>
        <end position="129"/>
    </location>
</feature>
<evidence type="ECO:0000313" key="2">
    <source>
        <dbReference type="EMBL" id="OXA87624.1"/>
    </source>
</evidence>
<keyword evidence="1" id="KW-1133">Transmembrane helix</keyword>
<dbReference type="Pfam" id="PF17555">
    <property type="entry name" value="TssN"/>
    <property type="match status" value="1"/>
</dbReference>
<feature type="transmembrane region" description="Helical" evidence="1">
    <location>
        <begin position="12"/>
        <end position="34"/>
    </location>
</feature>
<feature type="transmembrane region" description="Helical" evidence="1">
    <location>
        <begin position="77"/>
        <end position="95"/>
    </location>
</feature>
<dbReference type="AlphaFoldDB" id="A0A226H0T6"/>
<proteinExistence type="predicted"/>
<gene>
    <name evidence="2" type="ORF">B0A66_15935</name>
</gene>
<feature type="transmembrane region" description="Helical" evidence="1">
    <location>
        <begin position="135"/>
        <end position="158"/>
    </location>
</feature>
<dbReference type="RefSeq" id="WP_089050850.1">
    <property type="nucleotide sequence ID" value="NZ_FXTV01000003.1"/>
</dbReference>
<organism evidence="2 3">
    <name type="scientific">Flavobacterium hercynium</name>
    <dbReference type="NCBI Taxonomy" id="387094"/>
    <lineage>
        <taxon>Bacteria</taxon>
        <taxon>Pseudomonadati</taxon>
        <taxon>Bacteroidota</taxon>
        <taxon>Flavobacteriia</taxon>
        <taxon>Flavobacteriales</taxon>
        <taxon>Flavobacteriaceae</taxon>
        <taxon>Flavobacterium</taxon>
    </lineage>
</organism>